<comment type="caution">
    <text evidence="1">The sequence shown here is derived from an EMBL/GenBank/DDBJ whole genome shotgun (WGS) entry which is preliminary data.</text>
</comment>
<sequence>MAKYEHEERRTFADLAGDVGLAKAKRELGYPESWATGKKWCEEFGIEIEIDQLKSKAAQYNSFYEETELRIAQQDALARGLELLEDPKLTPAEYDKIVSGLKKATDSIQLLRGKATSRSSTQEDSLEVDAIRLYDDWKASTAGDAA</sequence>
<dbReference type="EMBL" id="JAWLKB010000001">
    <property type="protein sequence ID" value="MDV6265078.1"/>
    <property type="molecule type" value="Genomic_DNA"/>
</dbReference>
<name>A0ABU4BLI2_RHOGO</name>
<reference evidence="1 2" key="1">
    <citation type="submission" date="2023-10" db="EMBL/GenBank/DDBJ databases">
        <title>Development of a sustainable strategy for remediation of hydrocarbon-contaminated territories based on the waste exchange concept.</title>
        <authorList>
            <person name="Krivoruchko A."/>
        </authorList>
    </citation>
    <scope>NUCLEOTIDE SEQUENCE [LARGE SCALE GENOMIC DNA]</scope>
    <source>
        <strain evidence="1 2">IEGM 1203</strain>
    </source>
</reference>
<proteinExistence type="predicted"/>
<gene>
    <name evidence="1" type="ORF">R3Q16_00565</name>
</gene>
<protein>
    <recommendedName>
        <fullName evidence="3">Terminase small subunit</fullName>
    </recommendedName>
</protein>
<dbReference type="RefSeq" id="WP_317540343.1">
    <property type="nucleotide sequence ID" value="NZ_JAWLKB010000001.1"/>
</dbReference>
<evidence type="ECO:0000313" key="1">
    <source>
        <dbReference type="EMBL" id="MDV6265078.1"/>
    </source>
</evidence>
<keyword evidence="2" id="KW-1185">Reference proteome</keyword>
<accession>A0ABU4BLI2</accession>
<evidence type="ECO:0000313" key="2">
    <source>
        <dbReference type="Proteomes" id="UP001185927"/>
    </source>
</evidence>
<organism evidence="1 2">
    <name type="scientific">Rhodococcus globerulus</name>
    <dbReference type="NCBI Taxonomy" id="33008"/>
    <lineage>
        <taxon>Bacteria</taxon>
        <taxon>Bacillati</taxon>
        <taxon>Actinomycetota</taxon>
        <taxon>Actinomycetes</taxon>
        <taxon>Mycobacteriales</taxon>
        <taxon>Nocardiaceae</taxon>
        <taxon>Rhodococcus</taxon>
    </lineage>
</organism>
<dbReference type="Proteomes" id="UP001185927">
    <property type="component" value="Unassembled WGS sequence"/>
</dbReference>
<evidence type="ECO:0008006" key="3">
    <source>
        <dbReference type="Google" id="ProtNLM"/>
    </source>
</evidence>